<organism evidence="3 4">
    <name type="scientific">Rhabdonatronobacter sediminivivens</name>
    <dbReference type="NCBI Taxonomy" id="2743469"/>
    <lineage>
        <taxon>Bacteria</taxon>
        <taxon>Pseudomonadati</taxon>
        <taxon>Pseudomonadota</taxon>
        <taxon>Alphaproteobacteria</taxon>
        <taxon>Rhodobacterales</taxon>
        <taxon>Paracoccaceae</taxon>
        <taxon>Rhabdonatronobacter</taxon>
    </lineage>
</organism>
<keyword evidence="1 2" id="KW-0732">Signal</keyword>
<dbReference type="CDD" id="cd13589">
    <property type="entry name" value="PBP2_polyamine_RpCGA009"/>
    <property type="match status" value="1"/>
</dbReference>
<reference evidence="3 4" key="1">
    <citation type="journal article" date="2000" name="Arch. Microbiol.">
        <title>Rhodobaca bogoriensis gen. nov. and sp. nov., an alkaliphilic purple nonsulfur bacterium from African Rift Valley soda lakes.</title>
        <authorList>
            <person name="Milford A.D."/>
            <person name="Achenbach L.A."/>
            <person name="Jung D.O."/>
            <person name="Madigan M.T."/>
        </authorList>
    </citation>
    <scope>NUCLEOTIDE SEQUENCE [LARGE SCALE GENOMIC DNA]</scope>
    <source>
        <strain evidence="3 4">2376</strain>
    </source>
</reference>
<evidence type="ECO:0000256" key="1">
    <source>
        <dbReference type="ARBA" id="ARBA00022729"/>
    </source>
</evidence>
<name>A0A7Z0I291_9RHOB</name>
<dbReference type="RefSeq" id="WP_179907401.1">
    <property type="nucleotide sequence ID" value="NZ_JACBXS010000056.1"/>
</dbReference>
<dbReference type="AlphaFoldDB" id="A0A7Z0I291"/>
<dbReference type="PANTHER" id="PTHR30222">
    <property type="entry name" value="SPERMIDINE/PUTRESCINE-BINDING PERIPLASMIC PROTEIN"/>
    <property type="match status" value="1"/>
</dbReference>
<evidence type="ECO:0000313" key="4">
    <source>
        <dbReference type="Proteomes" id="UP000529417"/>
    </source>
</evidence>
<comment type="caution">
    <text evidence="3">The sequence shown here is derived from an EMBL/GenBank/DDBJ whole genome shotgun (WGS) entry which is preliminary data.</text>
</comment>
<feature type="signal peptide" evidence="2">
    <location>
        <begin position="1"/>
        <end position="20"/>
    </location>
</feature>
<sequence>MNRTPALASTALAFAFGATAAGAEGTITFTSFGGAFQDAQRAALLEPTAEAMGITILEDTLTGIAEVRAQVLAGAVTWDIVDLGLADCAAAQEEGILEPLDFDIISVEGFDEAAYSSHWAGIIYFSTVLAYDNDLFGDSPPQSWADFWDVENFPGARSLRNVPVGTLEIALLADGVAPDEIYPLDLDRAFAKMEEIRDHIDVWWTSGAQSAQLIADGEVDMLSIWNGRLDAVVDDGINAGYTYNEGIAALDCLAIPRGAPNKDLAMEALAMMLAPEQQANMPQYINYGPTTSLAFDLGIITDEQVAISPSAPDNLAVQVITDADWWAENRQAVQSRWDEFITR</sequence>
<gene>
    <name evidence="3" type="ORF">HUK65_16610</name>
</gene>
<dbReference type="SUPFAM" id="SSF53850">
    <property type="entry name" value="Periplasmic binding protein-like II"/>
    <property type="match status" value="1"/>
</dbReference>
<dbReference type="Gene3D" id="3.40.190.10">
    <property type="entry name" value="Periplasmic binding protein-like II"/>
    <property type="match status" value="2"/>
</dbReference>
<dbReference type="InterPro" id="IPR006059">
    <property type="entry name" value="SBP"/>
</dbReference>
<proteinExistence type="predicted"/>
<accession>A0A7Z0I291</accession>
<evidence type="ECO:0000313" key="3">
    <source>
        <dbReference type="EMBL" id="NYS26608.1"/>
    </source>
</evidence>
<dbReference type="EMBL" id="JACBXS010000056">
    <property type="protein sequence ID" value="NYS26608.1"/>
    <property type="molecule type" value="Genomic_DNA"/>
</dbReference>
<evidence type="ECO:0000256" key="2">
    <source>
        <dbReference type="SAM" id="SignalP"/>
    </source>
</evidence>
<keyword evidence="4" id="KW-1185">Reference proteome</keyword>
<protein>
    <submittedName>
        <fullName evidence="3">ABC transporter substrate-binding protein</fullName>
    </submittedName>
</protein>
<dbReference type="PANTHER" id="PTHR30222:SF2">
    <property type="entry name" value="ABC TRANSPORTER SUBSTRATE-BINDING PROTEIN"/>
    <property type="match status" value="1"/>
</dbReference>
<feature type="chain" id="PRO_5031164903" evidence="2">
    <location>
        <begin position="21"/>
        <end position="343"/>
    </location>
</feature>
<dbReference type="Proteomes" id="UP000529417">
    <property type="component" value="Unassembled WGS sequence"/>
</dbReference>
<dbReference type="Pfam" id="PF13416">
    <property type="entry name" value="SBP_bac_8"/>
    <property type="match status" value="1"/>
</dbReference>